<dbReference type="Proteomes" id="UP001359559">
    <property type="component" value="Unassembled WGS sequence"/>
</dbReference>
<feature type="coiled-coil region" evidence="6">
    <location>
        <begin position="31"/>
        <end position="58"/>
    </location>
</feature>
<keyword evidence="2" id="KW-0677">Repeat</keyword>
<dbReference type="PANTHER" id="PTHR36766">
    <property type="entry name" value="PLANT BROAD-SPECTRUM MILDEW RESISTANCE PROTEIN RPW8"/>
    <property type="match status" value="1"/>
</dbReference>
<dbReference type="GO" id="GO:0005524">
    <property type="term" value="F:ATP binding"/>
    <property type="evidence" value="ECO:0007669"/>
    <property type="project" value="UniProtKB-KW"/>
</dbReference>
<feature type="domain" description="Disease resistance N-terminal" evidence="8">
    <location>
        <begin position="14"/>
        <end position="99"/>
    </location>
</feature>
<gene>
    <name evidence="11" type="ORF">RJT34_21984</name>
</gene>
<dbReference type="InterPro" id="IPR036388">
    <property type="entry name" value="WH-like_DNA-bd_sf"/>
</dbReference>
<dbReference type="Pfam" id="PF23559">
    <property type="entry name" value="WHD_DRP"/>
    <property type="match status" value="1"/>
</dbReference>
<name>A0AAN9P6R3_CLITE</name>
<dbReference type="Gene3D" id="3.80.10.10">
    <property type="entry name" value="Ribonuclease Inhibitor"/>
    <property type="match status" value="2"/>
</dbReference>
<evidence type="ECO:0000256" key="1">
    <source>
        <dbReference type="ARBA" id="ARBA00022614"/>
    </source>
</evidence>
<dbReference type="InterPro" id="IPR042197">
    <property type="entry name" value="Apaf_helical"/>
</dbReference>
<dbReference type="Gene3D" id="1.20.5.4130">
    <property type="match status" value="1"/>
</dbReference>
<keyword evidence="4" id="KW-0611">Plant defense</keyword>
<dbReference type="PRINTS" id="PR00364">
    <property type="entry name" value="DISEASERSIST"/>
</dbReference>
<dbReference type="SUPFAM" id="SSF52540">
    <property type="entry name" value="P-loop containing nucleoside triphosphate hydrolases"/>
    <property type="match status" value="1"/>
</dbReference>
<keyword evidence="6" id="KW-0175">Coiled coil</keyword>
<dbReference type="InterPro" id="IPR056789">
    <property type="entry name" value="LRR_R13L1-DRL21"/>
</dbReference>
<reference evidence="11 12" key="1">
    <citation type="submission" date="2024-01" db="EMBL/GenBank/DDBJ databases">
        <title>The genomes of 5 underutilized Papilionoideae crops provide insights into root nodulation and disease resistance.</title>
        <authorList>
            <person name="Yuan L."/>
        </authorList>
    </citation>
    <scope>NUCLEOTIDE SEQUENCE [LARGE SCALE GENOMIC DNA]</scope>
    <source>
        <strain evidence="11">LY-2023</strain>
        <tissue evidence="11">Leaf</tissue>
    </source>
</reference>
<dbReference type="EMBL" id="JAYKXN010000005">
    <property type="protein sequence ID" value="KAK7286761.1"/>
    <property type="molecule type" value="Genomic_DNA"/>
</dbReference>
<evidence type="ECO:0000259" key="10">
    <source>
        <dbReference type="Pfam" id="PF25019"/>
    </source>
</evidence>
<accession>A0AAN9P6R3</accession>
<dbReference type="GO" id="GO:0006952">
    <property type="term" value="P:defense response"/>
    <property type="evidence" value="ECO:0007669"/>
    <property type="project" value="UniProtKB-KW"/>
</dbReference>
<dbReference type="Gene3D" id="1.10.8.430">
    <property type="entry name" value="Helical domain of apoptotic protease-activating factors"/>
    <property type="match status" value="1"/>
</dbReference>
<organism evidence="11 12">
    <name type="scientific">Clitoria ternatea</name>
    <name type="common">Butterfly pea</name>
    <dbReference type="NCBI Taxonomy" id="43366"/>
    <lineage>
        <taxon>Eukaryota</taxon>
        <taxon>Viridiplantae</taxon>
        <taxon>Streptophyta</taxon>
        <taxon>Embryophyta</taxon>
        <taxon>Tracheophyta</taxon>
        <taxon>Spermatophyta</taxon>
        <taxon>Magnoliopsida</taxon>
        <taxon>eudicotyledons</taxon>
        <taxon>Gunneridae</taxon>
        <taxon>Pentapetalae</taxon>
        <taxon>rosids</taxon>
        <taxon>fabids</taxon>
        <taxon>Fabales</taxon>
        <taxon>Fabaceae</taxon>
        <taxon>Papilionoideae</taxon>
        <taxon>50 kb inversion clade</taxon>
        <taxon>NPAAA clade</taxon>
        <taxon>indigoferoid/millettioid clade</taxon>
        <taxon>Phaseoleae</taxon>
        <taxon>Clitoria</taxon>
    </lineage>
</organism>
<evidence type="ECO:0000313" key="11">
    <source>
        <dbReference type="EMBL" id="KAK7286761.1"/>
    </source>
</evidence>
<keyword evidence="1" id="KW-0433">Leucine-rich repeat</keyword>
<keyword evidence="5" id="KW-0067">ATP-binding</keyword>
<evidence type="ECO:0000256" key="5">
    <source>
        <dbReference type="ARBA" id="ARBA00022840"/>
    </source>
</evidence>
<dbReference type="InterPro" id="IPR002182">
    <property type="entry name" value="NB-ARC"/>
</dbReference>
<dbReference type="Gene3D" id="1.10.10.10">
    <property type="entry name" value="Winged helix-like DNA-binding domain superfamily/Winged helix DNA-binding domain"/>
    <property type="match status" value="1"/>
</dbReference>
<dbReference type="AlphaFoldDB" id="A0AAN9P6R3"/>
<evidence type="ECO:0000256" key="2">
    <source>
        <dbReference type="ARBA" id="ARBA00022737"/>
    </source>
</evidence>
<dbReference type="FunFam" id="3.40.50.300:FF:001091">
    <property type="entry name" value="Probable disease resistance protein At1g61300"/>
    <property type="match status" value="1"/>
</dbReference>
<comment type="caution">
    <text evidence="11">The sequence shown here is derived from an EMBL/GenBank/DDBJ whole genome shotgun (WGS) entry which is preliminary data.</text>
</comment>
<keyword evidence="3" id="KW-0547">Nucleotide-binding</keyword>
<dbReference type="GO" id="GO:0043531">
    <property type="term" value="F:ADP binding"/>
    <property type="evidence" value="ECO:0007669"/>
    <property type="project" value="InterPro"/>
</dbReference>
<dbReference type="SUPFAM" id="SSF52058">
    <property type="entry name" value="L domain-like"/>
    <property type="match status" value="1"/>
</dbReference>
<proteinExistence type="predicted"/>
<protein>
    <submittedName>
        <fullName evidence="11">Uncharacterized protein</fullName>
    </submittedName>
</protein>
<feature type="domain" description="R13L1/DRL21-like LRR repeat region" evidence="10">
    <location>
        <begin position="687"/>
        <end position="815"/>
    </location>
</feature>
<evidence type="ECO:0000259" key="9">
    <source>
        <dbReference type="Pfam" id="PF23559"/>
    </source>
</evidence>
<dbReference type="InterPro" id="IPR032675">
    <property type="entry name" value="LRR_dom_sf"/>
</dbReference>
<evidence type="ECO:0000256" key="3">
    <source>
        <dbReference type="ARBA" id="ARBA00022741"/>
    </source>
</evidence>
<dbReference type="Pfam" id="PF00931">
    <property type="entry name" value="NB-ARC"/>
    <property type="match status" value="1"/>
</dbReference>
<evidence type="ECO:0000259" key="8">
    <source>
        <dbReference type="Pfam" id="PF18052"/>
    </source>
</evidence>
<dbReference type="Pfam" id="PF18052">
    <property type="entry name" value="Rx_N"/>
    <property type="match status" value="1"/>
</dbReference>
<feature type="domain" description="NB-ARC" evidence="7">
    <location>
        <begin position="176"/>
        <end position="350"/>
    </location>
</feature>
<dbReference type="InterPro" id="IPR058922">
    <property type="entry name" value="WHD_DRP"/>
</dbReference>
<keyword evidence="12" id="KW-1185">Reference proteome</keyword>
<dbReference type="SUPFAM" id="SSF52047">
    <property type="entry name" value="RNI-like"/>
    <property type="match status" value="1"/>
</dbReference>
<feature type="domain" description="Disease resistance protein winged helix" evidence="9">
    <location>
        <begin position="434"/>
        <end position="506"/>
    </location>
</feature>
<sequence>MLTMLEQVPYGVAENLIHKMSSAEFLEFGQIHGVTDELEKLRDRIESINDVLLDADDKQQRVNVRIWIKRLKEVLYRADDFMDDLAIEDMRRKAEEAGQGEQETQVFHSYSSSNRISFPIQMTGEIIEIQKAFDDVVEDMFKLNLCPRAVVVKKANSEWRETSSFVLESNIFGRDDSKKEIISLLLRQPPVNRNVPAVIAIVGIAGLGKTSLAQLVYNDLEVQNFFEKQMWVCVSDNFDVKTLLKKILESATGSQIEDRLSLENLQNKLRQILCGKKYLVVLDDVWNENYRKWDELRTYLACGALDSKVLVTTRSKTVANTMGAHTPYCLRGLTDDESWSLLKKITFDDDVRRVNVNLESVGKGIAEKCKGVPLAIKTLGGMLRQNNEESEWEDVLKGDFWKLCDDQESIMPILKLSYQHLSPQLRQCFAYCSLYPKDSVIDKNDLIQLWMAQGYLNCTTEKVHMEDIGNRFVKFFLMNSYFQDAEESAHGEIISFQLHDLMHDLAMLVAGSDYCYLDSEAKRLVGRPMHVSLEYKAIPLLKSVDASRLRTLILWSYYCNSEEELSVISDFKYLRVLKMSYCSLSKLPKSIWKKMKHLRYIDFSCCVSEGASLPKSMGNLICLQTLKLDSCEEEFFREVVTKLVNLRCLHFEICGCFENGIPVGLGKLCSLQSWHWPHFVIGEFSTLNELKDLHYLRGKLTIRRLNLVKDVALESQNTNLKEKSLLQSLILEWGGDHLNDDIDNLNSDSFQLLENLCPHHNLKQLHVESYPGVTFPNWLSFLTNIVEISFSHFSNCQSLPPLERLPSLKSLSISNLEELEYIYVEQGIAGMFYPSLESLILWKCQKLRGWWRLRDIDISDTQKSLPPFPHLSLLQIQWCPKLTSMPTFPNLKELRLDDCDVEPLIETLHTAVRVCSPSSVVPLSMLRELHISDVQNMQALPKGWMRNLISLEVLQIGWLNCETLEGFETRFQDDTIYLPSIKKISISYCENLKALPDWIFNLSSLLILKIMECDNLTSLSEGMTRLSNLQTLEIIACPLLKTRESWAELLSSNVLKIGPVIELVKHRFKQIVIKSESNCN</sequence>
<dbReference type="Gene3D" id="3.40.50.300">
    <property type="entry name" value="P-loop containing nucleotide triphosphate hydrolases"/>
    <property type="match status" value="1"/>
</dbReference>
<dbReference type="GO" id="GO:0051707">
    <property type="term" value="P:response to other organism"/>
    <property type="evidence" value="ECO:0007669"/>
    <property type="project" value="UniProtKB-ARBA"/>
</dbReference>
<evidence type="ECO:0000259" key="7">
    <source>
        <dbReference type="Pfam" id="PF00931"/>
    </source>
</evidence>
<evidence type="ECO:0000256" key="4">
    <source>
        <dbReference type="ARBA" id="ARBA00022821"/>
    </source>
</evidence>
<dbReference type="Pfam" id="PF25019">
    <property type="entry name" value="LRR_R13L1-DRL21"/>
    <property type="match status" value="1"/>
</dbReference>
<evidence type="ECO:0000313" key="12">
    <source>
        <dbReference type="Proteomes" id="UP001359559"/>
    </source>
</evidence>
<dbReference type="PANTHER" id="PTHR36766:SF40">
    <property type="entry name" value="DISEASE RESISTANCE PROTEIN RGA3"/>
    <property type="match status" value="1"/>
</dbReference>
<evidence type="ECO:0000256" key="6">
    <source>
        <dbReference type="SAM" id="Coils"/>
    </source>
</evidence>
<dbReference type="InterPro" id="IPR041118">
    <property type="entry name" value="Rx_N"/>
</dbReference>
<dbReference type="InterPro" id="IPR027417">
    <property type="entry name" value="P-loop_NTPase"/>
</dbReference>